<dbReference type="KEGG" id="slau:SLA_6940"/>
<keyword evidence="2" id="KW-0812">Transmembrane</keyword>
<evidence type="ECO:0000256" key="1">
    <source>
        <dbReference type="ARBA" id="ARBA00004141"/>
    </source>
</evidence>
<keyword evidence="4" id="KW-0472">Membrane</keyword>
<name>A0A160P8U1_STRLU</name>
<dbReference type="EMBL" id="AP017424">
    <property type="protein sequence ID" value="BAU87806.1"/>
    <property type="molecule type" value="Genomic_DNA"/>
</dbReference>
<dbReference type="Proteomes" id="UP000217676">
    <property type="component" value="Chromosome"/>
</dbReference>
<keyword evidence="7" id="KW-1185">Reference proteome</keyword>
<evidence type="ECO:0000313" key="7">
    <source>
        <dbReference type="Proteomes" id="UP000217676"/>
    </source>
</evidence>
<dbReference type="GO" id="GO:0030416">
    <property type="term" value="P:methylamine metabolic process"/>
    <property type="evidence" value="ECO:0007669"/>
    <property type="project" value="InterPro"/>
</dbReference>
<comment type="subcellular location">
    <subcellularLocation>
        <location evidence="1">Membrane</location>
        <topology evidence="1">Multi-pass membrane protein</topology>
    </subcellularLocation>
</comment>
<evidence type="ECO:0000256" key="4">
    <source>
        <dbReference type="ARBA" id="ARBA00023136"/>
    </source>
</evidence>
<reference evidence="6 7" key="1">
    <citation type="journal article" date="2016" name="Genome Announc.">
        <title>Complete Genome Sequence of Thiostrepton-Producing Streptomyces laurentii ATCC 31255.</title>
        <authorList>
            <person name="Doi K."/>
            <person name="Fujino Y."/>
            <person name="Nagayoshi Y."/>
            <person name="Ohshima T."/>
            <person name="Ogata S."/>
        </authorList>
    </citation>
    <scope>NUCLEOTIDE SEQUENCE [LARGE SCALE GENOMIC DNA]</scope>
    <source>
        <strain evidence="6 7">ATCC 31255</strain>
    </source>
</reference>
<dbReference type="Pfam" id="PF07291">
    <property type="entry name" value="MauE"/>
    <property type="match status" value="1"/>
</dbReference>
<dbReference type="InterPro" id="IPR009908">
    <property type="entry name" value="Methylamine_util_MauE"/>
</dbReference>
<sequence>MIPVVSALAPLVCGLLLAPAGAGKLFGRHTSRLAANTVLVRVLHGSRRATLALRVLGAAELALAAALLAAPTTVVPGAATAALGLGFTGYLAYSKATAPESSCGCGARAEGPIGARSFIRAGLVLAGGLAAATADTTWWSEVSGHPAASLLFLLVTAALLPAVSSDLDHLWLLPVRKARLRLFGNPLPSSAGVRVPVDASVELLEHSLAWQAARPVVRSALLDHWDDEGWRVLRYAGTYPDPHGTRPVSVLFALDLTASIDTAPSPAVRVSLVDEESEQVLPADALALPTAP</sequence>
<accession>A0A160P8U1</accession>
<evidence type="ECO:0000256" key="3">
    <source>
        <dbReference type="ARBA" id="ARBA00022989"/>
    </source>
</evidence>
<evidence type="ECO:0000256" key="2">
    <source>
        <dbReference type="ARBA" id="ARBA00022692"/>
    </source>
</evidence>
<keyword evidence="3" id="KW-1133">Transmembrane helix</keyword>
<dbReference type="RefSeq" id="WP_359874895.1">
    <property type="nucleotide sequence ID" value="NZ_JBEYHT010000009.1"/>
</dbReference>
<organism evidence="6 7">
    <name type="scientific">Streptomyces laurentii</name>
    <dbReference type="NCBI Taxonomy" id="39478"/>
    <lineage>
        <taxon>Bacteria</taxon>
        <taxon>Bacillati</taxon>
        <taxon>Actinomycetota</taxon>
        <taxon>Actinomycetes</taxon>
        <taxon>Kitasatosporales</taxon>
        <taxon>Streptomycetaceae</taxon>
        <taxon>Streptomyces</taxon>
    </lineage>
</organism>
<feature type="domain" description="Methylamine utilisation protein MauE" evidence="5">
    <location>
        <begin position="5"/>
        <end position="131"/>
    </location>
</feature>
<evidence type="ECO:0000259" key="5">
    <source>
        <dbReference type="Pfam" id="PF07291"/>
    </source>
</evidence>
<dbReference type="GO" id="GO:0016020">
    <property type="term" value="C:membrane"/>
    <property type="evidence" value="ECO:0007669"/>
    <property type="project" value="UniProtKB-SubCell"/>
</dbReference>
<gene>
    <name evidence="6" type="ORF">SLA_6940</name>
</gene>
<evidence type="ECO:0000313" key="6">
    <source>
        <dbReference type="EMBL" id="BAU87806.1"/>
    </source>
</evidence>
<proteinExistence type="predicted"/>
<protein>
    <recommendedName>
        <fullName evidence="5">Methylamine utilisation protein MauE domain-containing protein</fullName>
    </recommendedName>
</protein>
<dbReference type="AlphaFoldDB" id="A0A160P8U1"/>